<protein>
    <submittedName>
        <fullName evidence="2">Uncharacterized protein</fullName>
    </submittedName>
</protein>
<dbReference type="EMBL" id="JAWRVI010000005">
    <property type="protein sequence ID" value="KAK4093678.1"/>
    <property type="molecule type" value="Genomic_DNA"/>
</dbReference>
<evidence type="ECO:0000313" key="3">
    <source>
        <dbReference type="Proteomes" id="UP001287286"/>
    </source>
</evidence>
<dbReference type="Proteomes" id="UP001287286">
    <property type="component" value="Unassembled WGS sequence"/>
</dbReference>
<accession>A0ABR0CDB0</accession>
<organism evidence="2 3">
    <name type="scientific">Purpureocillium lilacinum</name>
    <name type="common">Paecilomyces lilacinus</name>
    <dbReference type="NCBI Taxonomy" id="33203"/>
    <lineage>
        <taxon>Eukaryota</taxon>
        <taxon>Fungi</taxon>
        <taxon>Dikarya</taxon>
        <taxon>Ascomycota</taxon>
        <taxon>Pezizomycotina</taxon>
        <taxon>Sordariomycetes</taxon>
        <taxon>Hypocreomycetidae</taxon>
        <taxon>Hypocreales</taxon>
        <taxon>Ophiocordycipitaceae</taxon>
        <taxon>Purpureocillium</taxon>
    </lineage>
</organism>
<feature type="region of interest" description="Disordered" evidence="1">
    <location>
        <begin position="220"/>
        <end position="240"/>
    </location>
</feature>
<comment type="caution">
    <text evidence="2">The sequence shown here is derived from an EMBL/GenBank/DDBJ whole genome shotgun (WGS) entry which is preliminary data.</text>
</comment>
<reference evidence="2 3" key="1">
    <citation type="journal article" date="2024" name="Microbiol. Resour. Announc.">
        <title>Genome annotations for the ascomycete fungi Trichoderma harzianum, Trichoderma aggressivum, and Purpureocillium lilacinum.</title>
        <authorList>
            <person name="Beijen E.P.W."/>
            <person name="Ohm R.A."/>
        </authorList>
    </citation>
    <scope>NUCLEOTIDE SEQUENCE [LARGE SCALE GENOMIC DNA]</scope>
    <source>
        <strain evidence="2 3">CBS 150709</strain>
    </source>
</reference>
<evidence type="ECO:0000256" key="1">
    <source>
        <dbReference type="SAM" id="MobiDB-lite"/>
    </source>
</evidence>
<proteinExistence type="predicted"/>
<evidence type="ECO:0000313" key="2">
    <source>
        <dbReference type="EMBL" id="KAK4093678.1"/>
    </source>
</evidence>
<feature type="region of interest" description="Disordered" evidence="1">
    <location>
        <begin position="1"/>
        <end position="21"/>
    </location>
</feature>
<name>A0ABR0CDB0_PURLI</name>
<gene>
    <name evidence="2" type="ORF">Purlil1_2012</name>
</gene>
<sequence length="299" mass="31652">MGAMTGQARGIPMQQQQDGKPRARLLEEAALTATRATVLGTVADALAASGRKIPKRDVQTERVVASCRYLRLASPRLRRHQRHRAPAEFHCTAGAGLTVALRPCAFSRLSNHGLLKPARPSSVISRVTATALVKTGPRRPASSLSIINPRPLQALAQPSKAAAVAAAAAAAAAHAIRDGGSAKSSPPCPWIHPSIHPSACLPAPRIRLPPATAPTTVDAAAAASPARPLRPRHGRPWRPPIRCQRVSRRGVHKPRSTIDGIQKCSRAKSAAASALSLPAIVRLRFDCATSNQDPFETFT</sequence>
<keyword evidence="3" id="KW-1185">Reference proteome</keyword>